<evidence type="ECO:0000313" key="1">
    <source>
        <dbReference type="EMBL" id="KIM36113.1"/>
    </source>
</evidence>
<dbReference type="OrthoDB" id="3067876at2759"/>
<reference evidence="1 2" key="1">
    <citation type="submission" date="2014-04" db="EMBL/GenBank/DDBJ databases">
        <authorList>
            <consortium name="DOE Joint Genome Institute"/>
            <person name="Kuo A."/>
            <person name="Gay G."/>
            <person name="Dore J."/>
            <person name="Kohler A."/>
            <person name="Nagy L.G."/>
            <person name="Floudas D."/>
            <person name="Copeland A."/>
            <person name="Barry K.W."/>
            <person name="Cichocki N."/>
            <person name="Veneault-Fourrey C."/>
            <person name="LaButti K."/>
            <person name="Lindquist E.A."/>
            <person name="Lipzen A."/>
            <person name="Lundell T."/>
            <person name="Morin E."/>
            <person name="Murat C."/>
            <person name="Sun H."/>
            <person name="Tunlid A."/>
            <person name="Henrissat B."/>
            <person name="Grigoriev I.V."/>
            <person name="Hibbett D.S."/>
            <person name="Martin F."/>
            <person name="Nordberg H.P."/>
            <person name="Cantor M.N."/>
            <person name="Hua S.X."/>
        </authorList>
    </citation>
    <scope>NUCLEOTIDE SEQUENCE [LARGE SCALE GENOMIC DNA]</scope>
    <source>
        <strain evidence="2">h7</strain>
    </source>
</reference>
<dbReference type="HOGENOM" id="CLU_052197_0_0_1"/>
<gene>
    <name evidence="1" type="ORF">M413DRAFT_32012</name>
</gene>
<dbReference type="Proteomes" id="UP000053424">
    <property type="component" value="Unassembled WGS sequence"/>
</dbReference>
<accession>A0A0C2XE02</accession>
<dbReference type="EMBL" id="KN831809">
    <property type="protein sequence ID" value="KIM36113.1"/>
    <property type="molecule type" value="Genomic_DNA"/>
</dbReference>
<protein>
    <recommendedName>
        <fullName evidence="3">Protein kinase domain-containing protein</fullName>
    </recommendedName>
</protein>
<keyword evidence="2" id="KW-1185">Reference proteome</keyword>
<reference evidence="2" key="2">
    <citation type="submission" date="2015-01" db="EMBL/GenBank/DDBJ databases">
        <title>Evolutionary Origins and Diversification of the Mycorrhizal Mutualists.</title>
        <authorList>
            <consortium name="DOE Joint Genome Institute"/>
            <consortium name="Mycorrhizal Genomics Consortium"/>
            <person name="Kohler A."/>
            <person name="Kuo A."/>
            <person name="Nagy L.G."/>
            <person name="Floudas D."/>
            <person name="Copeland A."/>
            <person name="Barry K.W."/>
            <person name="Cichocki N."/>
            <person name="Veneault-Fourrey C."/>
            <person name="LaButti K."/>
            <person name="Lindquist E.A."/>
            <person name="Lipzen A."/>
            <person name="Lundell T."/>
            <person name="Morin E."/>
            <person name="Murat C."/>
            <person name="Riley R."/>
            <person name="Ohm R."/>
            <person name="Sun H."/>
            <person name="Tunlid A."/>
            <person name="Henrissat B."/>
            <person name="Grigoriev I.V."/>
            <person name="Hibbett D.S."/>
            <person name="Martin F."/>
        </authorList>
    </citation>
    <scope>NUCLEOTIDE SEQUENCE [LARGE SCALE GENOMIC DNA]</scope>
    <source>
        <strain evidence="2">h7</strain>
    </source>
</reference>
<sequence>MDPHLESTVKEGLEQEMPRVHAGLRTFTHLRIDNIGRLNKTPYAGTFRRTLTFLAARTSALFTKDTPLAPFESWEPLNNRRRGTATVYSATVRSSTNFDLAETVCVKMAKWSRNRSLAREGWYYEQLSREANCERVAAPRCFGHFVVYGADPPEAISSTITPWKHVEYGDEDILTEDYDLYPGNTSLRDEYGFAENCRWYDFNQDEDVAICVLVLEELGAAYPSPSMDDEALRGIREILEDLVPIGIVHEDARFNNVLRILVSDSNSFCSRHKKIHNWRLVDFDRATRFFITDSNPNVLSYYFELQFKDFNKGQKSYFMRGIPS</sequence>
<evidence type="ECO:0008006" key="3">
    <source>
        <dbReference type="Google" id="ProtNLM"/>
    </source>
</evidence>
<name>A0A0C2XE02_HEBCY</name>
<evidence type="ECO:0000313" key="2">
    <source>
        <dbReference type="Proteomes" id="UP000053424"/>
    </source>
</evidence>
<proteinExistence type="predicted"/>
<organism evidence="1 2">
    <name type="scientific">Hebeloma cylindrosporum</name>
    <dbReference type="NCBI Taxonomy" id="76867"/>
    <lineage>
        <taxon>Eukaryota</taxon>
        <taxon>Fungi</taxon>
        <taxon>Dikarya</taxon>
        <taxon>Basidiomycota</taxon>
        <taxon>Agaricomycotina</taxon>
        <taxon>Agaricomycetes</taxon>
        <taxon>Agaricomycetidae</taxon>
        <taxon>Agaricales</taxon>
        <taxon>Agaricineae</taxon>
        <taxon>Hymenogastraceae</taxon>
        <taxon>Hebeloma</taxon>
    </lineage>
</organism>
<dbReference type="AlphaFoldDB" id="A0A0C2XE02"/>